<dbReference type="EMBL" id="MCBS01005020">
    <property type="protein sequence ID" value="RKF95990.1"/>
    <property type="molecule type" value="Genomic_DNA"/>
</dbReference>
<gene>
    <name evidence="1" type="ORF">GcM1_050003</name>
</gene>
<feature type="non-terminal residue" evidence="1">
    <location>
        <position position="86"/>
    </location>
</feature>
<evidence type="ECO:0000313" key="2">
    <source>
        <dbReference type="Proteomes" id="UP000285326"/>
    </source>
</evidence>
<name>A0A420JCF0_9PEZI</name>
<dbReference type="AlphaFoldDB" id="A0A420JCF0"/>
<proteinExistence type="predicted"/>
<comment type="caution">
    <text evidence="1">The sequence shown here is derived from an EMBL/GenBank/DDBJ whole genome shotgun (WGS) entry which is preliminary data.</text>
</comment>
<sequence length="86" mass="10161">MDKKSIAGNLIALINYDEPLEWPKSDKDYHKIVKLINTDPIKYTEYENLKEPRFKSRLEARGIPKRYTIQSDIKGSREANQRYTSE</sequence>
<organism evidence="1 2">
    <name type="scientific">Golovinomyces cichoracearum</name>
    <dbReference type="NCBI Taxonomy" id="62708"/>
    <lineage>
        <taxon>Eukaryota</taxon>
        <taxon>Fungi</taxon>
        <taxon>Dikarya</taxon>
        <taxon>Ascomycota</taxon>
        <taxon>Pezizomycotina</taxon>
        <taxon>Leotiomycetes</taxon>
        <taxon>Erysiphales</taxon>
        <taxon>Erysiphaceae</taxon>
        <taxon>Golovinomyces</taxon>
    </lineage>
</organism>
<dbReference type="Proteomes" id="UP000285326">
    <property type="component" value="Unassembled WGS sequence"/>
</dbReference>
<reference evidence="1 2" key="1">
    <citation type="journal article" date="2018" name="BMC Genomics">
        <title>Comparative genome analyses reveal sequence features reflecting distinct modes of host-adaptation between dicot and monocot powdery mildew.</title>
        <authorList>
            <person name="Wu Y."/>
            <person name="Ma X."/>
            <person name="Pan Z."/>
            <person name="Kale S.D."/>
            <person name="Song Y."/>
            <person name="King H."/>
            <person name="Zhang Q."/>
            <person name="Presley C."/>
            <person name="Deng X."/>
            <person name="Wei C.I."/>
            <person name="Xiao S."/>
        </authorList>
    </citation>
    <scope>NUCLEOTIDE SEQUENCE [LARGE SCALE GENOMIC DNA]</scope>
    <source>
        <strain evidence="1">UMSG1</strain>
    </source>
</reference>
<protein>
    <submittedName>
        <fullName evidence="1">Uncharacterized protein</fullName>
    </submittedName>
</protein>
<accession>A0A420JCF0</accession>
<evidence type="ECO:0000313" key="1">
    <source>
        <dbReference type="EMBL" id="RKF95990.1"/>
    </source>
</evidence>